<dbReference type="SUPFAM" id="SSF52540">
    <property type="entry name" value="P-loop containing nucleoside triphosphate hydrolases"/>
    <property type="match status" value="2"/>
</dbReference>
<dbReference type="InterPro" id="IPR050547">
    <property type="entry name" value="DEAD_box_RNA_helicases"/>
</dbReference>
<keyword evidence="8" id="KW-1185">Reference proteome</keyword>
<keyword evidence="4" id="KW-0067">ATP-binding</keyword>
<dbReference type="SMART" id="SM00487">
    <property type="entry name" value="DEXDc"/>
    <property type="match status" value="1"/>
</dbReference>
<evidence type="ECO:0000313" key="7">
    <source>
        <dbReference type="EMBL" id="WFD02197.1"/>
    </source>
</evidence>
<dbReference type="InterPro" id="IPR011545">
    <property type="entry name" value="DEAD/DEAH_box_helicase_dom"/>
</dbReference>
<keyword evidence="3" id="KW-0347">Helicase</keyword>
<reference evidence="7" key="1">
    <citation type="submission" date="2023-03" db="EMBL/GenBank/DDBJ databases">
        <title>Mating type loci evolution in Malassezia.</title>
        <authorList>
            <person name="Coelho M.A."/>
        </authorList>
    </citation>
    <scope>NUCLEOTIDE SEQUENCE</scope>
    <source>
        <strain evidence="7">CBS 7876</strain>
    </source>
</reference>
<evidence type="ECO:0000313" key="8">
    <source>
        <dbReference type="Proteomes" id="UP001214603"/>
    </source>
</evidence>
<dbReference type="GO" id="GO:0003724">
    <property type="term" value="F:RNA helicase activity"/>
    <property type="evidence" value="ECO:0007669"/>
    <property type="project" value="TreeGrafter"/>
</dbReference>
<evidence type="ECO:0000256" key="3">
    <source>
        <dbReference type="ARBA" id="ARBA00022806"/>
    </source>
</evidence>
<feature type="domain" description="Helicase ATP-binding" evidence="6">
    <location>
        <begin position="32"/>
        <end position="287"/>
    </location>
</feature>
<evidence type="ECO:0000256" key="5">
    <source>
        <dbReference type="SAM" id="MobiDB-lite"/>
    </source>
</evidence>
<sequence>MAKLGLSPNLSTQLAKTLPHVTEPTPTQEALIPAALSPADVILRAHTGSGKSFALLLALLSKPRLLFRHGGGAPQAGISAWIVVPSNELAEQYMAWARALIPPQLADTMHAVIQCVVRGEDAAQQMTRLRETPPHILVGTPTRLLEVLAQPHGETLLGLSTLRTLALDEADALLQLPGRFPSEKQVWRHLAHRAPGLELLNYAMQRRATHSGGERRLTVGLERGNARRPPEPVRRTQYRGAERTQDLATPRACEPGTVPLQLICTSATANSVLRHFLGARTGWLRTNLRETRDTAVYLDQTGMSAGASASAALPREIAHACLVVDTPRDTGEVPGELHLPPIRNLAHVGKHAAPDALRPDRAPVVPSDAPAEHEVDPALLETLAFAFAAEGVARGLALVPSRWSLRKTQAALEALGVPVQPLLPGERVVAHEEPVLYVLQTSSARGLDLPGLSHVFLLGLSAVGDAVHYTHVAGRVSRIGPSGAVRPPGTVVTLLRGHNRPDSAAVSSAEQRMAALYHRLGLSPRTFDLSLLDAARGA</sequence>
<evidence type="ECO:0000259" key="6">
    <source>
        <dbReference type="PROSITE" id="PS51192"/>
    </source>
</evidence>
<name>A0AAF0DZ42_9BASI</name>
<dbReference type="PROSITE" id="PS51192">
    <property type="entry name" value="HELICASE_ATP_BIND_1"/>
    <property type="match status" value="1"/>
</dbReference>
<organism evidence="7 8">
    <name type="scientific">Malassezia obtusa</name>
    <dbReference type="NCBI Taxonomy" id="76774"/>
    <lineage>
        <taxon>Eukaryota</taxon>
        <taxon>Fungi</taxon>
        <taxon>Dikarya</taxon>
        <taxon>Basidiomycota</taxon>
        <taxon>Ustilaginomycotina</taxon>
        <taxon>Malasseziomycetes</taxon>
        <taxon>Malasseziales</taxon>
        <taxon>Malasseziaceae</taxon>
        <taxon>Malassezia</taxon>
    </lineage>
</organism>
<accession>A0AAF0DZ42</accession>
<protein>
    <recommendedName>
        <fullName evidence="6">Helicase ATP-binding domain-containing protein</fullName>
    </recommendedName>
</protein>
<keyword evidence="1" id="KW-0547">Nucleotide-binding</keyword>
<evidence type="ECO:0000256" key="2">
    <source>
        <dbReference type="ARBA" id="ARBA00022801"/>
    </source>
</evidence>
<dbReference type="Pfam" id="PF00270">
    <property type="entry name" value="DEAD"/>
    <property type="match status" value="1"/>
</dbReference>
<feature type="region of interest" description="Disordered" evidence="5">
    <location>
        <begin position="224"/>
        <end position="246"/>
    </location>
</feature>
<dbReference type="PANTHER" id="PTHR47963">
    <property type="entry name" value="DEAD-BOX ATP-DEPENDENT RNA HELICASE 47, MITOCHONDRIAL"/>
    <property type="match status" value="1"/>
</dbReference>
<dbReference type="GO" id="GO:0005524">
    <property type="term" value="F:ATP binding"/>
    <property type="evidence" value="ECO:0007669"/>
    <property type="project" value="UniProtKB-KW"/>
</dbReference>
<dbReference type="EMBL" id="CP119934">
    <property type="protein sequence ID" value="WFD02197.1"/>
    <property type="molecule type" value="Genomic_DNA"/>
</dbReference>
<dbReference type="GO" id="GO:0016787">
    <property type="term" value="F:hydrolase activity"/>
    <property type="evidence" value="ECO:0007669"/>
    <property type="project" value="UniProtKB-KW"/>
</dbReference>
<dbReference type="Gene3D" id="3.40.50.300">
    <property type="entry name" value="P-loop containing nucleotide triphosphate hydrolases"/>
    <property type="match status" value="1"/>
</dbReference>
<evidence type="ECO:0000256" key="1">
    <source>
        <dbReference type="ARBA" id="ARBA00022741"/>
    </source>
</evidence>
<dbReference type="AlphaFoldDB" id="A0AAF0DZ42"/>
<dbReference type="PANTHER" id="PTHR47963:SF3">
    <property type="entry name" value="DEAD-BOX ATP-DEPENDENT RNA HELICASE 47, MITOCHONDRIAL"/>
    <property type="match status" value="1"/>
</dbReference>
<dbReference type="Proteomes" id="UP001214603">
    <property type="component" value="Chromosome 1"/>
</dbReference>
<keyword evidence="2" id="KW-0378">Hydrolase</keyword>
<gene>
    <name evidence="7" type="ORF">MOBT1_000878</name>
</gene>
<dbReference type="InterPro" id="IPR027417">
    <property type="entry name" value="P-loop_NTPase"/>
</dbReference>
<dbReference type="InterPro" id="IPR014001">
    <property type="entry name" value="Helicase_ATP-bd"/>
</dbReference>
<evidence type="ECO:0000256" key="4">
    <source>
        <dbReference type="ARBA" id="ARBA00022840"/>
    </source>
</evidence>
<proteinExistence type="predicted"/>
<feature type="compositionally biased region" description="Basic and acidic residues" evidence="5">
    <location>
        <begin position="224"/>
        <end position="245"/>
    </location>
</feature>
<dbReference type="GO" id="GO:0003723">
    <property type="term" value="F:RNA binding"/>
    <property type="evidence" value="ECO:0007669"/>
    <property type="project" value="TreeGrafter"/>
</dbReference>